<dbReference type="Proteomes" id="UP000003242">
    <property type="component" value="Unassembled WGS sequence"/>
</dbReference>
<name>D3LVG6_9FIRM</name>
<dbReference type="Gene3D" id="1.10.10.60">
    <property type="entry name" value="Homeodomain-like"/>
    <property type="match status" value="1"/>
</dbReference>
<dbReference type="SUPFAM" id="SSF46689">
    <property type="entry name" value="Homeodomain-like"/>
    <property type="match status" value="1"/>
</dbReference>
<protein>
    <submittedName>
        <fullName evidence="1">Uncharacterized protein</fullName>
    </submittedName>
</protein>
<accession>D3LVG6</accession>
<dbReference type="Pfam" id="PF13384">
    <property type="entry name" value="HTH_23"/>
    <property type="match status" value="1"/>
</dbReference>
<dbReference type="EMBL" id="ADGP01000020">
    <property type="protein sequence ID" value="EFD93893.1"/>
    <property type="molecule type" value="Genomic_DNA"/>
</dbReference>
<proteinExistence type="predicted"/>
<evidence type="ECO:0000313" key="1">
    <source>
        <dbReference type="EMBL" id="EFD93893.1"/>
    </source>
</evidence>
<sequence>MIIDEKGRKSKIKRKKIFLQKNPSLYSSDDEPRGRITYKVFNTERNLRIVKLWRGKGWSAEKIADKIGVSKQCVYGWLKKYPEFKKIWYECVDDIIYTAEKGMTDLTRPQTRKIKETITYTDKDGHITGRRERETVTTDPPDFKACKYMLENFAPDEYKDRQSVQVSGDISVTAIDIAGILAKARKKAKENDDEK</sequence>
<dbReference type="STRING" id="699218.HMPREF0889_0290"/>
<dbReference type="AlphaFoldDB" id="D3LVG6"/>
<comment type="caution">
    <text evidence="1">The sequence shown here is derived from an EMBL/GenBank/DDBJ whole genome shotgun (WGS) entry which is preliminary data.</text>
</comment>
<organism evidence="1 2">
    <name type="scientific">Megasphaera lornae</name>
    <dbReference type="NCBI Taxonomy" id="1000568"/>
    <lineage>
        <taxon>Bacteria</taxon>
        <taxon>Bacillati</taxon>
        <taxon>Bacillota</taxon>
        <taxon>Negativicutes</taxon>
        <taxon>Veillonellales</taxon>
        <taxon>Veillonellaceae</taxon>
        <taxon>Megasphaera</taxon>
    </lineage>
</organism>
<dbReference type="InterPro" id="IPR009057">
    <property type="entry name" value="Homeodomain-like_sf"/>
</dbReference>
<gene>
    <name evidence="1" type="ORF">HMPREF0889_0290</name>
</gene>
<reference evidence="2" key="1">
    <citation type="submission" date="2009-12" db="EMBL/GenBank/DDBJ databases">
        <title>Sequence of Clostridiales genomosp. BVAB3 str. UPII9-5.</title>
        <authorList>
            <person name="Madupu R."/>
            <person name="Durkin A.S."/>
            <person name="Torralba M."/>
            <person name="Methe B."/>
            <person name="Sutton G.G."/>
            <person name="Strausberg R.L."/>
            <person name="Nelson K.E."/>
        </authorList>
    </citation>
    <scope>NUCLEOTIDE SEQUENCE [LARGE SCALE GENOMIC DNA]</scope>
    <source>
        <strain evidence="2">28L</strain>
    </source>
</reference>
<evidence type="ECO:0000313" key="2">
    <source>
        <dbReference type="Proteomes" id="UP000003242"/>
    </source>
</evidence>
<dbReference type="OrthoDB" id="5868871at2"/>